<sequence length="87" mass="10108">MDLKDEDLQPLLGLSDQVMKMSEIVDSRIALLESQVLALQDQITELQASKADAFDPMEFLAKIMPELRREMMRQQALFRRDEKQLGR</sequence>
<gene>
    <name evidence="1" type="ORF">C7441_1105</name>
</gene>
<accession>A0A316C1S2</accession>
<dbReference type="AlphaFoldDB" id="A0A316C1S2"/>
<protein>
    <submittedName>
        <fullName evidence="1">Uncharacterized protein</fullName>
    </submittedName>
</protein>
<dbReference type="EMBL" id="QGGG01000010">
    <property type="protein sequence ID" value="PWJ81474.1"/>
    <property type="molecule type" value="Genomic_DNA"/>
</dbReference>
<name>A0A316C1S2_PSESE</name>
<keyword evidence="2" id="KW-1185">Reference proteome</keyword>
<evidence type="ECO:0000313" key="1">
    <source>
        <dbReference type="EMBL" id="PWJ81474.1"/>
    </source>
</evidence>
<organism evidence="1 2">
    <name type="scientific">Pseudaminobacter salicylatoxidans</name>
    <dbReference type="NCBI Taxonomy" id="93369"/>
    <lineage>
        <taxon>Bacteria</taxon>
        <taxon>Pseudomonadati</taxon>
        <taxon>Pseudomonadota</taxon>
        <taxon>Alphaproteobacteria</taxon>
        <taxon>Hyphomicrobiales</taxon>
        <taxon>Phyllobacteriaceae</taxon>
        <taxon>Pseudaminobacter</taxon>
    </lineage>
</organism>
<dbReference type="Proteomes" id="UP000245396">
    <property type="component" value="Unassembled WGS sequence"/>
</dbReference>
<reference evidence="1 2" key="1">
    <citation type="submission" date="2018-05" db="EMBL/GenBank/DDBJ databases">
        <title>Genomic Encyclopedia of Type Strains, Phase IV (KMG-IV): sequencing the most valuable type-strain genomes for metagenomic binning, comparative biology and taxonomic classification.</title>
        <authorList>
            <person name="Goeker M."/>
        </authorList>
    </citation>
    <scope>NUCLEOTIDE SEQUENCE [LARGE SCALE GENOMIC DNA]</scope>
    <source>
        <strain evidence="1 2">DSM 6986</strain>
    </source>
</reference>
<evidence type="ECO:0000313" key="2">
    <source>
        <dbReference type="Proteomes" id="UP000245396"/>
    </source>
</evidence>
<proteinExistence type="predicted"/>
<dbReference type="RefSeq" id="WP_146201473.1">
    <property type="nucleotide sequence ID" value="NZ_QGGG01000010.1"/>
</dbReference>
<comment type="caution">
    <text evidence="1">The sequence shown here is derived from an EMBL/GenBank/DDBJ whole genome shotgun (WGS) entry which is preliminary data.</text>
</comment>